<evidence type="ECO:0008006" key="5">
    <source>
        <dbReference type="Google" id="ProtNLM"/>
    </source>
</evidence>
<feature type="compositionally biased region" description="Low complexity" evidence="1">
    <location>
        <begin position="397"/>
        <end position="415"/>
    </location>
</feature>
<keyword evidence="2" id="KW-1133">Transmembrane helix</keyword>
<feature type="transmembrane region" description="Helical" evidence="2">
    <location>
        <begin position="70"/>
        <end position="91"/>
    </location>
</feature>
<gene>
    <name evidence="3" type="ORF">VSDG_01902</name>
</gene>
<name>A0A423WI22_CYTCH</name>
<feature type="compositionally biased region" description="Low complexity" evidence="1">
    <location>
        <begin position="325"/>
        <end position="336"/>
    </location>
</feature>
<evidence type="ECO:0000256" key="1">
    <source>
        <dbReference type="SAM" id="MobiDB-lite"/>
    </source>
</evidence>
<accession>A0A423WI22</accession>
<dbReference type="EMBL" id="LJZO01000004">
    <property type="protein sequence ID" value="ROW02914.1"/>
    <property type="molecule type" value="Genomic_DNA"/>
</dbReference>
<proteinExistence type="predicted"/>
<evidence type="ECO:0000313" key="4">
    <source>
        <dbReference type="Proteomes" id="UP000284375"/>
    </source>
</evidence>
<dbReference type="AlphaFoldDB" id="A0A423WI22"/>
<feature type="region of interest" description="Disordered" evidence="1">
    <location>
        <begin position="397"/>
        <end position="442"/>
    </location>
</feature>
<feature type="region of interest" description="Disordered" evidence="1">
    <location>
        <begin position="117"/>
        <end position="215"/>
    </location>
</feature>
<organism evidence="3 4">
    <name type="scientific">Cytospora chrysosperma</name>
    <name type="common">Cytospora canker fungus</name>
    <name type="synonym">Sphaeria chrysosperma</name>
    <dbReference type="NCBI Taxonomy" id="252740"/>
    <lineage>
        <taxon>Eukaryota</taxon>
        <taxon>Fungi</taxon>
        <taxon>Dikarya</taxon>
        <taxon>Ascomycota</taxon>
        <taxon>Pezizomycotina</taxon>
        <taxon>Sordariomycetes</taxon>
        <taxon>Sordariomycetidae</taxon>
        <taxon>Diaporthales</taxon>
        <taxon>Cytosporaceae</taxon>
        <taxon>Cytospora</taxon>
    </lineage>
</organism>
<evidence type="ECO:0000313" key="3">
    <source>
        <dbReference type="EMBL" id="ROW02914.1"/>
    </source>
</evidence>
<dbReference type="STRING" id="252740.A0A423WI22"/>
<keyword evidence="4" id="KW-1185">Reference proteome</keyword>
<reference evidence="3 4" key="1">
    <citation type="submission" date="2015-09" db="EMBL/GenBank/DDBJ databases">
        <title>Host preference determinants of Valsa canker pathogens revealed by comparative genomics.</title>
        <authorList>
            <person name="Yin Z."/>
            <person name="Huang L."/>
        </authorList>
    </citation>
    <scope>NUCLEOTIDE SEQUENCE [LARGE SCALE GENOMIC DNA]</scope>
    <source>
        <strain evidence="3 4">YSFL</strain>
    </source>
</reference>
<dbReference type="Proteomes" id="UP000284375">
    <property type="component" value="Unassembled WGS sequence"/>
</dbReference>
<evidence type="ECO:0000256" key="2">
    <source>
        <dbReference type="SAM" id="Phobius"/>
    </source>
</evidence>
<feature type="compositionally biased region" description="Basic and acidic residues" evidence="1">
    <location>
        <begin position="300"/>
        <end position="323"/>
    </location>
</feature>
<keyword evidence="2" id="KW-0812">Transmembrane</keyword>
<protein>
    <recommendedName>
        <fullName evidence="5">Endosomal spry domain-containing protein</fullName>
    </recommendedName>
</protein>
<feature type="compositionally biased region" description="Polar residues" evidence="1">
    <location>
        <begin position="119"/>
        <end position="130"/>
    </location>
</feature>
<feature type="compositionally biased region" description="Basic and acidic residues" evidence="1">
    <location>
        <begin position="432"/>
        <end position="442"/>
    </location>
</feature>
<feature type="compositionally biased region" description="Basic and acidic residues" evidence="1">
    <location>
        <begin position="273"/>
        <end position="287"/>
    </location>
</feature>
<keyword evidence="2" id="KW-0472">Membrane</keyword>
<feature type="compositionally biased region" description="Low complexity" evidence="1">
    <location>
        <begin position="151"/>
        <end position="166"/>
    </location>
</feature>
<feature type="region of interest" description="Disordered" evidence="1">
    <location>
        <begin position="236"/>
        <end position="384"/>
    </location>
</feature>
<sequence length="442" mass="48530">MAPAFAAYARSLLGHALSSDLSARSPDSKRNDAASMGPLAARSLLLGRDDSGGPDPESGIVHPADINNKFVFVLFGLIGAGFIILGIWFFFWARNGGFYFKENDWDDYKSTVLRRKGPNGTTLSGATTETDLGGGSVYKDIDDHDNEDDTTVISGTTGITGGVSDVAGRERKRKRREQKEREKERRREERRRERDEKHRSSSRRKVAEDGNVVDEHAEAEAEEYLRNYRHEKAARVGGINRESDASEWDGSTNPTDSSRGGYTESSVTSELMPNRERSPTHSPEKPSKKSGGIRKVYSTADKRDIRETARIRAEAKKLQERGRRAAASSAAAASSSHQRRDFSWQRHNVVDEDSALVEAPPSYDAVEEVESRVPGSWAESDAGSEVGTKAYHHVIPGLSSSSGVGSSDAGTSAAGTDVMDYAAERRKKRRSGGGDRGYRRER</sequence>
<dbReference type="OrthoDB" id="5393404at2759"/>
<feature type="compositionally biased region" description="Polar residues" evidence="1">
    <location>
        <begin position="249"/>
        <end position="271"/>
    </location>
</feature>
<feature type="compositionally biased region" description="Basic and acidic residues" evidence="1">
    <location>
        <begin position="338"/>
        <end position="350"/>
    </location>
</feature>
<comment type="caution">
    <text evidence="3">The sequence shown here is derived from an EMBL/GenBank/DDBJ whole genome shotgun (WGS) entry which is preliminary data.</text>
</comment>
<feature type="compositionally biased region" description="Basic and acidic residues" evidence="1">
    <location>
        <begin position="177"/>
        <end position="215"/>
    </location>
</feature>